<dbReference type="Gene3D" id="4.10.240.10">
    <property type="entry name" value="Zn(2)-C6 fungal-type DNA-binding domain"/>
    <property type="match status" value="1"/>
</dbReference>
<dbReference type="PANTHER" id="PTHR47424">
    <property type="entry name" value="REGULATORY PROTEIN GAL4"/>
    <property type="match status" value="1"/>
</dbReference>
<dbReference type="EMBL" id="KV460221">
    <property type="protein sequence ID" value="OBT97544.2"/>
    <property type="molecule type" value="Genomic_DNA"/>
</dbReference>
<feature type="compositionally biased region" description="Basic and acidic residues" evidence="6">
    <location>
        <begin position="206"/>
        <end position="223"/>
    </location>
</feature>
<evidence type="ECO:0000256" key="2">
    <source>
        <dbReference type="ARBA" id="ARBA00023015"/>
    </source>
</evidence>
<dbReference type="GO" id="GO:0008270">
    <property type="term" value="F:zinc ion binding"/>
    <property type="evidence" value="ECO:0007669"/>
    <property type="project" value="InterPro"/>
</dbReference>
<evidence type="ECO:0000259" key="7">
    <source>
        <dbReference type="PROSITE" id="PS50048"/>
    </source>
</evidence>
<feature type="domain" description="Zn(2)-C6 fungal-type" evidence="7">
    <location>
        <begin position="85"/>
        <end position="118"/>
    </location>
</feature>
<evidence type="ECO:0000256" key="3">
    <source>
        <dbReference type="ARBA" id="ARBA00023125"/>
    </source>
</evidence>
<keyword evidence="5" id="KW-0539">Nucleus</keyword>
<dbReference type="CDD" id="cd12148">
    <property type="entry name" value="fungal_TF_MHR"/>
    <property type="match status" value="1"/>
</dbReference>
<dbReference type="AlphaFoldDB" id="A0A1B8GP02"/>
<dbReference type="GO" id="GO:0005634">
    <property type="term" value="C:nucleus"/>
    <property type="evidence" value="ECO:0007669"/>
    <property type="project" value="TreeGrafter"/>
</dbReference>
<dbReference type="STRING" id="342668.A0A1B8GP02"/>
<dbReference type="CDD" id="cd00067">
    <property type="entry name" value="GAL4"/>
    <property type="match status" value="1"/>
</dbReference>
<keyword evidence="4" id="KW-0804">Transcription</keyword>
<dbReference type="InterPro" id="IPR051127">
    <property type="entry name" value="Fungal_SecMet_Regulators"/>
</dbReference>
<evidence type="ECO:0000313" key="9">
    <source>
        <dbReference type="Proteomes" id="UP000091956"/>
    </source>
</evidence>
<dbReference type="InterPro" id="IPR036864">
    <property type="entry name" value="Zn2-C6_fun-type_DNA-bd_sf"/>
</dbReference>
<dbReference type="GO" id="GO:0000981">
    <property type="term" value="F:DNA-binding transcription factor activity, RNA polymerase II-specific"/>
    <property type="evidence" value="ECO:0007669"/>
    <property type="project" value="InterPro"/>
</dbReference>
<dbReference type="SUPFAM" id="SSF57701">
    <property type="entry name" value="Zn2/Cys6 DNA-binding domain"/>
    <property type="match status" value="1"/>
</dbReference>
<reference evidence="8 9" key="1">
    <citation type="submission" date="2016-03" db="EMBL/GenBank/DDBJ databases">
        <title>Comparative genomics of Pseudogymnoascus destructans, the fungus causing white-nose syndrome of bats.</title>
        <authorList>
            <person name="Palmer J.M."/>
            <person name="Drees K.P."/>
            <person name="Foster J.T."/>
            <person name="Lindner D.L."/>
        </authorList>
    </citation>
    <scope>NUCLEOTIDE SEQUENCE [LARGE SCALE GENOMIC DNA]</scope>
    <source>
        <strain evidence="8 9">UAMH 10579</strain>
    </source>
</reference>
<evidence type="ECO:0000313" key="8">
    <source>
        <dbReference type="EMBL" id="OBT97544.2"/>
    </source>
</evidence>
<keyword evidence="9" id="KW-1185">Reference proteome</keyword>
<dbReference type="Pfam" id="PF04082">
    <property type="entry name" value="Fungal_trans"/>
    <property type="match status" value="1"/>
</dbReference>
<gene>
    <name evidence="8" type="ORF">VE01_04454</name>
</gene>
<accession>A0A1B8GP02</accession>
<dbReference type="Proteomes" id="UP000091956">
    <property type="component" value="Unassembled WGS sequence"/>
</dbReference>
<dbReference type="SMART" id="SM00066">
    <property type="entry name" value="GAL4"/>
    <property type="match status" value="1"/>
</dbReference>
<dbReference type="InterPro" id="IPR007219">
    <property type="entry name" value="XnlR_reg_dom"/>
</dbReference>
<sequence>MFPSSRAPLFWIPRSQPLCIKLHFFLQLFHQPCASSLTTINRCCYSVLVNAGQCPKMEVQGQGAPQNQATQRRARPPKRHKIAIACDACREKKIRCDGQKPTCGNCKRKHKAGDRCKYVSDSSRASADREHVRYLEDRIRMLESDQASPSRIAHAVRHSELAALHRADEVPSVPPISNRNLDILSAEAEAHPSDRPTSTVSPLGPFDDRLQGPDGRPFPEQDGHVACSSVSAMGAASHISDSVTAAQELFYGSSSAVSFQHQVRETLRASTGESDFVYPKLPATKQSRAAVHGLSSFLGEGLSSRLEALTLPPRALADHLLDLYWARVHCLYPFIHKPSFLESYEQIWARDSAVDDRHVSTEAVGLGGSNCGPATFSCALNAVFALSCQFSDLPSAEREALTSTFFLRGKYFLHIDILDEGDLALVQALLIMAQFLQSTHYPDRCWNMVGLAYRVAQGIGLYIDDGNENRSPIEVEMRRRAWYGCIMLDTVVSMTLGRPSITTGQSDIPLPIASNDDSLISLSASSADNVPVTSFFVQALKVNKILAEVLTDVYKPLSHLGGRNKIGQQPRFCFFDVIIDLDNNLSHFERNVPEQLYWGWRDQAHRSTEIVTRQRNVLHARFVHLKLLLYRPILNQLCVESKLGVAAKGSSDRERQHATSNMLYGHFAQRCAEACVGAAEELIDIVDHASQTAATDAWWYNVFYLFSSAMVLILAEVCPTVLASRVPSTVQKSWDQCQRALERMGLHNDAANQCAKTLYSMHQQIYPTSIHLRASPTQMTQKSDFNSTEGNISDYLQTSLYETSNGRGVVNSEFLFSDLQLQDMLSQNSGLQPPWNLDDIGWGNIFS</sequence>
<dbReference type="GO" id="GO:0000435">
    <property type="term" value="P:positive regulation of transcription from RNA polymerase II promoter by galactose"/>
    <property type="evidence" value="ECO:0007669"/>
    <property type="project" value="TreeGrafter"/>
</dbReference>
<dbReference type="SMART" id="SM00906">
    <property type="entry name" value="Fungal_trans"/>
    <property type="match status" value="1"/>
</dbReference>
<organism evidence="8 9">
    <name type="scientific">Pseudogymnoascus verrucosus</name>
    <dbReference type="NCBI Taxonomy" id="342668"/>
    <lineage>
        <taxon>Eukaryota</taxon>
        <taxon>Fungi</taxon>
        <taxon>Dikarya</taxon>
        <taxon>Ascomycota</taxon>
        <taxon>Pezizomycotina</taxon>
        <taxon>Leotiomycetes</taxon>
        <taxon>Thelebolales</taxon>
        <taxon>Thelebolaceae</taxon>
        <taxon>Pseudogymnoascus</taxon>
    </lineage>
</organism>
<evidence type="ECO:0000256" key="4">
    <source>
        <dbReference type="ARBA" id="ARBA00023163"/>
    </source>
</evidence>
<dbReference type="GeneID" id="28837840"/>
<keyword evidence="2" id="KW-0805">Transcription regulation</keyword>
<dbReference type="RefSeq" id="XP_059319771.1">
    <property type="nucleotide sequence ID" value="XM_059463617.1"/>
</dbReference>
<name>A0A1B8GP02_9PEZI</name>
<keyword evidence="1" id="KW-0479">Metal-binding</keyword>
<proteinExistence type="predicted"/>
<dbReference type="InterPro" id="IPR001138">
    <property type="entry name" value="Zn2Cys6_DnaBD"/>
</dbReference>
<dbReference type="GO" id="GO:0000978">
    <property type="term" value="F:RNA polymerase II cis-regulatory region sequence-specific DNA binding"/>
    <property type="evidence" value="ECO:0007669"/>
    <property type="project" value="TreeGrafter"/>
</dbReference>
<dbReference type="PANTHER" id="PTHR47424:SF3">
    <property type="entry name" value="REGULATORY PROTEIN GAL4"/>
    <property type="match status" value="1"/>
</dbReference>
<dbReference type="GO" id="GO:0006351">
    <property type="term" value="P:DNA-templated transcription"/>
    <property type="evidence" value="ECO:0007669"/>
    <property type="project" value="InterPro"/>
</dbReference>
<dbReference type="PROSITE" id="PS50048">
    <property type="entry name" value="ZN2_CY6_FUNGAL_2"/>
    <property type="match status" value="1"/>
</dbReference>
<evidence type="ECO:0000256" key="1">
    <source>
        <dbReference type="ARBA" id="ARBA00022723"/>
    </source>
</evidence>
<keyword evidence="3" id="KW-0238">DNA-binding</keyword>
<reference evidence="9" key="2">
    <citation type="journal article" date="2018" name="Nat. Commun.">
        <title>Extreme sensitivity to ultraviolet light in the fungal pathogen causing white-nose syndrome of bats.</title>
        <authorList>
            <person name="Palmer J.M."/>
            <person name="Drees K.P."/>
            <person name="Foster J.T."/>
            <person name="Lindner D.L."/>
        </authorList>
    </citation>
    <scope>NUCLEOTIDE SEQUENCE [LARGE SCALE GENOMIC DNA]</scope>
    <source>
        <strain evidence="9">UAMH 10579</strain>
    </source>
</reference>
<evidence type="ECO:0000256" key="5">
    <source>
        <dbReference type="ARBA" id="ARBA00023242"/>
    </source>
</evidence>
<evidence type="ECO:0000256" key="6">
    <source>
        <dbReference type="SAM" id="MobiDB-lite"/>
    </source>
</evidence>
<dbReference type="Pfam" id="PF00172">
    <property type="entry name" value="Zn_clus"/>
    <property type="match status" value="1"/>
</dbReference>
<feature type="region of interest" description="Disordered" evidence="6">
    <location>
        <begin position="188"/>
        <end position="223"/>
    </location>
</feature>
<protein>
    <recommendedName>
        <fullName evidence="7">Zn(2)-C6 fungal-type domain-containing protein</fullName>
    </recommendedName>
</protein>